<dbReference type="EMBL" id="LN879430">
    <property type="protein sequence ID" value="CUH91938.1"/>
    <property type="molecule type" value="Genomic_DNA"/>
</dbReference>
<dbReference type="GO" id="GO:0004340">
    <property type="term" value="F:glucokinase activity"/>
    <property type="evidence" value="ECO:0007669"/>
    <property type="project" value="UniProtKB-EC"/>
</dbReference>
<keyword evidence="5" id="KW-0547">Nucleotide-binding</keyword>
<dbReference type="Pfam" id="PF00480">
    <property type="entry name" value="ROK"/>
    <property type="match status" value="1"/>
</dbReference>
<dbReference type="AlphaFoldDB" id="A0A0K8J3P0"/>
<accession>A0A0K8J3P0</accession>
<evidence type="ECO:0000256" key="8">
    <source>
        <dbReference type="ARBA" id="ARBA00032386"/>
    </source>
</evidence>
<dbReference type="GO" id="GO:0005737">
    <property type="term" value="C:cytoplasm"/>
    <property type="evidence" value="ECO:0007669"/>
    <property type="project" value="InterPro"/>
</dbReference>
<keyword evidence="7" id="KW-0067">ATP-binding</keyword>
<evidence type="ECO:0000256" key="2">
    <source>
        <dbReference type="ARBA" id="ARBA00012323"/>
    </source>
</evidence>
<dbReference type="PROSITE" id="PS01125">
    <property type="entry name" value="ROK"/>
    <property type="match status" value="1"/>
</dbReference>
<dbReference type="KEGG" id="hsd:SD1D_0385"/>
<keyword evidence="10" id="KW-1185">Reference proteome</keyword>
<dbReference type="GO" id="GO:0005524">
    <property type="term" value="F:ATP binding"/>
    <property type="evidence" value="ECO:0007669"/>
    <property type="project" value="UniProtKB-KW"/>
</dbReference>
<dbReference type="InterPro" id="IPR000600">
    <property type="entry name" value="ROK"/>
</dbReference>
<dbReference type="RefSeq" id="WP_330398625.1">
    <property type="nucleotide sequence ID" value="NZ_DUPS01000012.1"/>
</dbReference>
<protein>
    <recommendedName>
        <fullName evidence="3">Glucokinase</fullName>
        <ecNumber evidence="2">2.7.1.2</ecNumber>
    </recommendedName>
    <alternativeName>
        <fullName evidence="8">Glucose kinase</fullName>
    </alternativeName>
</protein>
<dbReference type="Gene3D" id="3.30.420.40">
    <property type="match status" value="2"/>
</dbReference>
<evidence type="ECO:0000313" key="10">
    <source>
        <dbReference type="Proteomes" id="UP000196053"/>
    </source>
</evidence>
<evidence type="ECO:0000256" key="3">
    <source>
        <dbReference type="ARBA" id="ARBA00014701"/>
    </source>
</evidence>
<evidence type="ECO:0000256" key="7">
    <source>
        <dbReference type="ARBA" id="ARBA00022840"/>
    </source>
</evidence>
<evidence type="ECO:0000256" key="6">
    <source>
        <dbReference type="ARBA" id="ARBA00022777"/>
    </source>
</evidence>
<evidence type="ECO:0000256" key="4">
    <source>
        <dbReference type="ARBA" id="ARBA00022679"/>
    </source>
</evidence>
<comment type="similarity">
    <text evidence="1">Belongs to the ROK (NagC/XylR) family.</text>
</comment>
<gene>
    <name evidence="9" type="ORF">SD1D_0385</name>
</gene>
<dbReference type="PANTHER" id="PTHR18964">
    <property type="entry name" value="ROK (REPRESSOR, ORF, KINASE) FAMILY"/>
    <property type="match status" value="1"/>
</dbReference>
<evidence type="ECO:0000256" key="1">
    <source>
        <dbReference type="ARBA" id="ARBA00006479"/>
    </source>
</evidence>
<keyword evidence="4" id="KW-0808">Transferase</keyword>
<sequence>MKYCFGVDIGGTGIKVGLFNSDGVMLDKWVIATKRTEDGKDVLRDAAAFIESKLEEKAISKEEVIGIGVGIPGPVKDNGEVLELPNLGIGHFNIEEEMSKMTGLKVKAGNDANVAALGEQWMGSGKGFDSMVMVTLGTGVGGGIIYKGKIVAGSGGAGGEIGHLPVDYNETSSCGCGKKGCLEQYASATGIVRIAKKYMPNLDDISAKTVFDMAKEGDELALKVVDEACRYLGIALAQVAQTLDPEAFVIGGGVSKAGDILIDHIKKHYIPNVMDALKDRVFIIASLGNDAGMYGCARLILSSDV</sequence>
<reference evidence="10" key="1">
    <citation type="submission" date="2015-09" db="EMBL/GenBank/DDBJ databases">
        <authorList>
            <person name="Wibberg D."/>
        </authorList>
    </citation>
    <scope>NUCLEOTIDE SEQUENCE [LARGE SCALE GENOMIC DNA]</scope>
    <source>
        <strain evidence="10">SD1D</strain>
    </source>
</reference>
<dbReference type="InterPro" id="IPR043129">
    <property type="entry name" value="ATPase_NBD"/>
</dbReference>
<dbReference type="InterPro" id="IPR004654">
    <property type="entry name" value="ROK_glcA"/>
</dbReference>
<dbReference type="PANTHER" id="PTHR18964:SF149">
    <property type="entry name" value="BIFUNCTIONAL UDP-N-ACETYLGLUCOSAMINE 2-EPIMERASE_N-ACETYLMANNOSAMINE KINASE"/>
    <property type="match status" value="1"/>
</dbReference>
<name>A0A0K8J3P0_9FIRM</name>
<dbReference type="NCBIfam" id="TIGR00744">
    <property type="entry name" value="ROK_glcA_fam"/>
    <property type="match status" value="1"/>
</dbReference>
<evidence type="ECO:0000256" key="5">
    <source>
        <dbReference type="ARBA" id="ARBA00022741"/>
    </source>
</evidence>
<dbReference type="EC" id="2.7.1.2" evidence="2"/>
<dbReference type="InterPro" id="IPR049874">
    <property type="entry name" value="ROK_cs"/>
</dbReference>
<dbReference type="Proteomes" id="UP000196053">
    <property type="component" value="Chromosome I"/>
</dbReference>
<evidence type="ECO:0000313" key="9">
    <source>
        <dbReference type="EMBL" id="CUH91938.1"/>
    </source>
</evidence>
<keyword evidence="6" id="KW-0418">Kinase</keyword>
<dbReference type="SUPFAM" id="SSF53067">
    <property type="entry name" value="Actin-like ATPase domain"/>
    <property type="match status" value="1"/>
</dbReference>
<organism evidence="9 10">
    <name type="scientific">Herbinix luporum</name>
    <dbReference type="NCBI Taxonomy" id="1679721"/>
    <lineage>
        <taxon>Bacteria</taxon>
        <taxon>Bacillati</taxon>
        <taxon>Bacillota</taxon>
        <taxon>Clostridia</taxon>
        <taxon>Lachnospirales</taxon>
        <taxon>Lachnospiraceae</taxon>
        <taxon>Herbinix</taxon>
    </lineage>
</organism>
<dbReference type="GO" id="GO:0006096">
    <property type="term" value="P:glycolytic process"/>
    <property type="evidence" value="ECO:0007669"/>
    <property type="project" value="InterPro"/>
</dbReference>
<proteinExistence type="inferred from homology"/>